<dbReference type="PROSITE" id="PS52029">
    <property type="entry name" value="LD_TPASE"/>
    <property type="match status" value="1"/>
</dbReference>
<evidence type="ECO:0000256" key="9">
    <source>
        <dbReference type="SAM" id="Phobius"/>
    </source>
</evidence>
<dbReference type="Pfam" id="PF17964">
    <property type="entry name" value="Big_10"/>
    <property type="match status" value="1"/>
</dbReference>
<dbReference type="GO" id="GO:0005576">
    <property type="term" value="C:extracellular region"/>
    <property type="evidence" value="ECO:0007669"/>
    <property type="project" value="TreeGrafter"/>
</dbReference>
<dbReference type="AlphaFoldDB" id="A0A8J7WLF5"/>
<keyword evidence="3 7" id="KW-0133">Cell shape</keyword>
<dbReference type="SUPFAM" id="SSF141523">
    <property type="entry name" value="L,D-transpeptidase catalytic domain-like"/>
    <property type="match status" value="1"/>
</dbReference>
<evidence type="ECO:0000256" key="6">
    <source>
        <dbReference type="ARBA" id="ARBA00023316"/>
    </source>
</evidence>
<evidence type="ECO:0000259" key="10">
    <source>
        <dbReference type="PROSITE" id="PS52029"/>
    </source>
</evidence>
<dbReference type="InterPro" id="IPR038063">
    <property type="entry name" value="Transpep_catalytic_dom"/>
</dbReference>
<dbReference type="Gene3D" id="2.60.40.3780">
    <property type="match status" value="1"/>
</dbReference>
<dbReference type="GO" id="GO:0018104">
    <property type="term" value="P:peptidoglycan-protein cross-linking"/>
    <property type="evidence" value="ECO:0007669"/>
    <property type="project" value="TreeGrafter"/>
</dbReference>
<proteinExistence type="predicted"/>
<organism evidence="11 12">
    <name type="scientific">Actinocrinis puniceicyclus</name>
    <dbReference type="NCBI Taxonomy" id="977794"/>
    <lineage>
        <taxon>Bacteria</taxon>
        <taxon>Bacillati</taxon>
        <taxon>Actinomycetota</taxon>
        <taxon>Actinomycetes</taxon>
        <taxon>Catenulisporales</taxon>
        <taxon>Actinospicaceae</taxon>
        <taxon>Actinocrinis</taxon>
    </lineage>
</organism>
<dbReference type="EMBL" id="JAGSXH010000027">
    <property type="protein sequence ID" value="MBS2963453.1"/>
    <property type="molecule type" value="Genomic_DNA"/>
</dbReference>
<dbReference type="GO" id="GO:0008360">
    <property type="term" value="P:regulation of cell shape"/>
    <property type="evidence" value="ECO:0007669"/>
    <property type="project" value="UniProtKB-UniRule"/>
</dbReference>
<name>A0A8J7WLF5_9ACTN</name>
<evidence type="ECO:0000256" key="8">
    <source>
        <dbReference type="SAM" id="MobiDB-lite"/>
    </source>
</evidence>
<accession>A0A8J7WLF5</accession>
<keyword evidence="4 7" id="KW-0573">Peptidoglycan synthesis</keyword>
<evidence type="ECO:0000256" key="7">
    <source>
        <dbReference type="PROSITE-ProRule" id="PRU01373"/>
    </source>
</evidence>
<comment type="pathway">
    <text evidence="1 7">Cell wall biogenesis; peptidoglycan biosynthesis.</text>
</comment>
<dbReference type="GO" id="GO:0071555">
    <property type="term" value="P:cell wall organization"/>
    <property type="evidence" value="ECO:0007669"/>
    <property type="project" value="UniProtKB-UniRule"/>
</dbReference>
<dbReference type="GO" id="GO:0016746">
    <property type="term" value="F:acyltransferase activity"/>
    <property type="evidence" value="ECO:0007669"/>
    <property type="project" value="UniProtKB-KW"/>
</dbReference>
<evidence type="ECO:0000313" key="12">
    <source>
        <dbReference type="Proteomes" id="UP000677913"/>
    </source>
</evidence>
<dbReference type="Gene3D" id="2.60.40.3710">
    <property type="match status" value="1"/>
</dbReference>
<evidence type="ECO:0000256" key="2">
    <source>
        <dbReference type="ARBA" id="ARBA00022679"/>
    </source>
</evidence>
<dbReference type="Pfam" id="PF03734">
    <property type="entry name" value="YkuD"/>
    <property type="match status" value="1"/>
</dbReference>
<dbReference type="InterPro" id="IPR005490">
    <property type="entry name" value="LD_TPept_cat_dom"/>
</dbReference>
<evidence type="ECO:0000256" key="4">
    <source>
        <dbReference type="ARBA" id="ARBA00022984"/>
    </source>
</evidence>
<feature type="active site" description="Proton donor/acceptor" evidence="7">
    <location>
        <position position="375"/>
    </location>
</feature>
<reference evidence="11" key="1">
    <citation type="submission" date="2021-04" db="EMBL/GenBank/DDBJ databases">
        <title>Genome based classification of Actinospica acidithermotolerans sp. nov., an actinobacterium isolated from an Indonesian hot spring.</title>
        <authorList>
            <person name="Kusuma A.B."/>
            <person name="Putra K.E."/>
            <person name="Nafisah S."/>
            <person name="Loh J."/>
            <person name="Nouioui I."/>
            <person name="Goodfellow M."/>
        </authorList>
    </citation>
    <scope>NUCLEOTIDE SEQUENCE</scope>
    <source>
        <strain evidence="11">DSM 45618</strain>
    </source>
</reference>
<evidence type="ECO:0000313" key="11">
    <source>
        <dbReference type="EMBL" id="MBS2963453.1"/>
    </source>
</evidence>
<feature type="transmembrane region" description="Helical" evidence="9">
    <location>
        <begin position="42"/>
        <end position="61"/>
    </location>
</feature>
<feature type="domain" description="L,D-TPase catalytic" evidence="10">
    <location>
        <begin position="295"/>
        <end position="416"/>
    </location>
</feature>
<feature type="compositionally biased region" description="Gly residues" evidence="8">
    <location>
        <begin position="73"/>
        <end position="83"/>
    </location>
</feature>
<keyword evidence="6 7" id="KW-0961">Cell wall biogenesis/degradation</keyword>
<evidence type="ECO:0000256" key="5">
    <source>
        <dbReference type="ARBA" id="ARBA00023315"/>
    </source>
</evidence>
<dbReference type="UniPathway" id="UPA00219"/>
<protein>
    <submittedName>
        <fullName evidence="11">L,D-transpeptidase family protein</fullName>
    </submittedName>
</protein>
<dbReference type="CDD" id="cd16913">
    <property type="entry name" value="YkuD_like"/>
    <property type="match status" value="1"/>
</dbReference>
<feature type="active site" description="Nucleophile" evidence="7">
    <location>
        <position position="392"/>
    </location>
</feature>
<keyword evidence="9" id="KW-1133">Transmembrane helix</keyword>
<comment type="caution">
    <text evidence="11">The sequence shown here is derived from an EMBL/GenBank/DDBJ whole genome shotgun (WGS) entry which is preliminary data.</text>
</comment>
<dbReference type="RefSeq" id="WP_211467181.1">
    <property type="nucleotide sequence ID" value="NZ_JAGSXH010000027.1"/>
</dbReference>
<dbReference type="Gene3D" id="2.40.440.10">
    <property type="entry name" value="L,D-transpeptidase catalytic domain-like"/>
    <property type="match status" value="1"/>
</dbReference>
<gene>
    <name evidence="11" type="ORF">KGA66_10375</name>
</gene>
<keyword evidence="5" id="KW-0012">Acyltransferase</keyword>
<evidence type="ECO:0000256" key="3">
    <source>
        <dbReference type="ARBA" id="ARBA00022960"/>
    </source>
</evidence>
<keyword evidence="12" id="KW-1185">Reference proteome</keyword>
<keyword evidence="9" id="KW-0472">Membrane</keyword>
<dbReference type="Proteomes" id="UP000677913">
    <property type="component" value="Unassembled WGS sequence"/>
</dbReference>
<feature type="region of interest" description="Disordered" evidence="8">
    <location>
        <begin position="64"/>
        <end position="116"/>
    </location>
</feature>
<dbReference type="PANTHER" id="PTHR30582">
    <property type="entry name" value="L,D-TRANSPEPTIDASE"/>
    <property type="match status" value="1"/>
</dbReference>
<dbReference type="InterPro" id="IPR050979">
    <property type="entry name" value="LD-transpeptidase"/>
</dbReference>
<keyword evidence="9" id="KW-0812">Transmembrane</keyword>
<keyword evidence="2" id="KW-0808">Transferase</keyword>
<dbReference type="InterPro" id="IPR041280">
    <property type="entry name" value="Big_10"/>
</dbReference>
<dbReference type="GO" id="GO:0071972">
    <property type="term" value="F:peptidoglycan L,D-transpeptidase activity"/>
    <property type="evidence" value="ECO:0007669"/>
    <property type="project" value="TreeGrafter"/>
</dbReference>
<dbReference type="PANTHER" id="PTHR30582:SF2">
    <property type="entry name" value="L,D-TRANSPEPTIDASE YCIB-RELATED"/>
    <property type="match status" value="1"/>
</dbReference>
<sequence length="455" mass="47317">MPVLPAATYFTAPAPNHAPVPYAAQSASEPPGSFTRVHRRGIIAAGSLLGLAALGGVAAAVTGSGSGRRNAGSGAGGGSGVAGTGSSASPSPSPTYPAPSFTTVPANGESGVDPSKPVTVTVANGTITSVQLSGGQETSGTLSGDKSTWTSNGVLHLSTSYQLQIQAADKGGKSVTKTISFATLKPSATIGVLEMWPGSSVTVGVGQPIRVQFTNYVPGAYRADVEKACVVSTNPPVAGAWHWVDSDTMDWRPQDFWQTGTHVTVALGLSGVRAGQHQYFIRDHSLDFTVRDTDLRLIVDTKQFKATAYQNGQVVRTFPIDTGTNDPRFITWSGTLAVLDKGNPVEMKGDYGNGDKYDELVTWATQITYSGTYVHAAPWDGQIGQVNSSHGCIHARTSDATWFYNLAHIGDVVQVTGTSKTVALTNGFGDWTTSWSSWLSGSAYGATIGGKPVSG</sequence>
<evidence type="ECO:0000256" key="1">
    <source>
        <dbReference type="ARBA" id="ARBA00004752"/>
    </source>
</evidence>